<feature type="region of interest" description="Disordered" evidence="1">
    <location>
        <begin position="155"/>
        <end position="189"/>
    </location>
</feature>
<keyword evidence="3" id="KW-1185">Reference proteome</keyword>
<feature type="compositionally biased region" description="Polar residues" evidence="1">
    <location>
        <begin position="43"/>
        <end position="63"/>
    </location>
</feature>
<feature type="region of interest" description="Disordered" evidence="1">
    <location>
        <begin position="656"/>
        <end position="676"/>
    </location>
</feature>
<dbReference type="EMBL" id="JANBOI010000058">
    <property type="protein sequence ID" value="KAJ1734758.1"/>
    <property type="molecule type" value="Genomic_DNA"/>
</dbReference>
<reference evidence="2" key="1">
    <citation type="submission" date="2022-07" db="EMBL/GenBank/DDBJ databases">
        <title>Phylogenomic reconstructions and comparative analyses of Kickxellomycotina fungi.</title>
        <authorList>
            <person name="Reynolds N.K."/>
            <person name="Stajich J.E."/>
            <person name="Barry K."/>
            <person name="Grigoriev I.V."/>
            <person name="Crous P."/>
            <person name="Smith M.E."/>
        </authorList>
    </citation>
    <scope>NUCLEOTIDE SEQUENCE</scope>
    <source>
        <strain evidence="2">BCRC 34381</strain>
    </source>
</reference>
<dbReference type="AlphaFoldDB" id="A0A9W7YHT1"/>
<organism evidence="2 3">
    <name type="scientific">Coemansia biformis</name>
    <dbReference type="NCBI Taxonomy" id="1286918"/>
    <lineage>
        <taxon>Eukaryota</taxon>
        <taxon>Fungi</taxon>
        <taxon>Fungi incertae sedis</taxon>
        <taxon>Zoopagomycota</taxon>
        <taxon>Kickxellomycotina</taxon>
        <taxon>Kickxellomycetes</taxon>
        <taxon>Kickxellales</taxon>
        <taxon>Kickxellaceae</taxon>
        <taxon>Coemansia</taxon>
    </lineage>
</organism>
<dbReference type="Gene3D" id="3.80.10.10">
    <property type="entry name" value="Ribonuclease Inhibitor"/>
    <property type="match status" value="1"/>
</dbReference>
<sequence length="764" mass="84738">PDSPEHTGSGAKSTGRDIDELAHSVASCSIDNGGGMHGGDTGSLPTTDALQQQQQRPLSSGSASDLELIASEDILRPIEFLANEWRRCTLSLLEYMVRLASIEASEQMSHLEVPDEKLRLYLMNSPAEPGAAQHGIPAPDFGLELEDQPQVPLEPVRQQGSASPYGSPVTEKMPMPADAEDSAGPSAQHQTQLTRHATLLRNRDLTFNASRGAASGDPEPASDAVVENCAPVFEVGYWMNFGNFSSVRQQHEMYRDHVRTLNVWNLPVESSYGADVAACLNLGWPNVTHVSLEYSTWEPEPNKYSISWHKILCESPAFPKLVDYRVWQMLPARLEVFSIHKFKTIQERNQATDIIAQVPDLLAPTPAVQQFYEHRCRYLEHVVMSMDSMNKAETYTKYKYLTLALATPVMAPRTLTIVNCRLKHIRAILNCIDRNALGMPTGPLHYQPGKLELGQGMQHLHLKMTSLYDELTGLPISAARFPDLTSLIIEHSPALDNSLQDGEKFGQLWEMRWASMKRLQLPFFSDQHAALLVKFMPNLEIFTVQPAAGFEAGDEYPDALSASTIVKLATQMPMLRHLEIRSMLRFKTKKPINLGDQFALALKKPPATARPDLKLLALPGIHMDFTSIVRLLAHLPGLEQLEFQLPDQFAVVPLPGSKTPASPVPGDGRIGSLPTAHNLEGRTWADDKRRFQEHCAEKPHPLQSMVVTGYHPDLHSASVTEFLGMFPDLESLAFTAINREEHDNIDQLAGVLSALDPDLEVAII</sequence>
<feature type="non-terminal residue" evidence="2">
    <location>
        <position position="1"/>
    </location>
</feature>
<evidence type="ECO:0000313" key="3">
    <source>
        <dbReference type="Proteomes" id="UP001143981"/>
    </source>
</evidence>
<feature type="region of interest" description="Disordered" evidence="1">
    <location>
        <begin position="28"/>
        <end position="64"/>
    </location>
</feature>
<name>A0A9W7YHT1_9FUNG</name>
<proteinExistence type="predicted"/>
<evidence type="ECO:0000256" key="1">
    <source>
        <dbReference type="SAM" id="MobiDB-lite"/>
    </source>
</evidence>
<feature type="compositionally biased region" description="Gly residues" evidence="1">
    <location>
        <begin position="32"/>
        <end position="41"/>
    </location>
</feature>
<dbReference type="InterPro" id="IPR032675">
    <property type="entry name" value="LRR_dom_sf"/>
</dbReference>
<dbReference type="Proteomes" id="UP001143981">
    <property type="component" value="Unassembled WGS sequence"/>
</dbReference>
<accession>A0A9W7YHT1</accession>
<gene>
    <name evidence="2" type="ORF">LPJ61_000898</name>
</gene>
<comment type="caution">
    <text evidence="2">The sequence shown here is derived from an EMBL/GenBank/DDBJ whole genome shotgun (WGS) entry which is preliminary data.</text>
</comment>
<protein>
    <submittedName>
        <fullName evidence="2">Uncharacterized protein</fullName>
    </submittedName>
</protein>
<evidence type="ECO:0000313" key="2">
    <source>
        <dbReference type="EMBL" id="KAJ1734758.1"/>
    </source>
</evidence>
<dbReference type="OrthoDB" id="5518645at2759"/>